<evidence type="ECO:0000313" key="3">
    <source>
        <dbReference type="Proteomes" id="UP001208570"/>
    </source>
</evidence>
<accession>A0AAD9JB70</accession>
<proteinExistence type="predicted"/>
<keyword evidence="3" id="KW-1185">Reference proteome</keyword>
<feature type="compositionally biased region" description="Low complexity" evidence="1">
    <location>
        <begin position="1"/>
        <end position="13"/>
    </location>
</feature>
<dbReference type="AlphaFoldDB" id="A0AAD9JB70"/>
<feature type="region of interest" description="Disordered" evidence="1">
    <location>
        <begin position="1"/>
        <end position="50"/>
    </location>
</feature>
<name>A0AAD9JB70_9ANNE</name>
<dbReference type="Proteomes" id="UP001208570">
    <property type="component" value="Unassembled WGS sequence"/>
</dbReference>
<feature type="compositionally biased region" description="Polar residues" evidence="1">
    <location>
        <begin position="30"/>
        <end position="43"/>
    </location>
</feature>
<sequence>MSISGAIASSSTGRGPRGSISVVSYRRPSQGRSPSDMSSSTGKTPDDKNSHTFVHFSLISRHLRPSCDYRYN</sequence>
<organism evidence="2 3">
    <name type="scientific">Paralvinella palmiformis</name>
    <dbReference type="NCBI Taxonomy" id="53620"/>
    <lineage>
        <taxon>Eukaryota</taxon>
        <taxon>Metazoa</taxon>
        <taxon>Spiralia</taxon>
        <taxon>Lophotrochozoa</taxon>
        <taxon>Annelida</taxon>
        <taxon>Polychaeta</taxon>
        <taxon>Sedentaria</taxon>
        <taxon>Canalipalpata</taxon>
        <taxon>Terebellida</taxon>
        <taxon>Terebelliformia</taxon>
        <taxon>Alvinellidae</taxon>
        <taxon>Paralvinella</taxon>
    </lineage>
</organism>
<comment type="caution">
    <text evidence="2">The sequence shown here is derived from an EMBL/GenBank/DDBJ whole genome shotgun (WGS) entry which is preliminary data.</text>
</comment>
<evidence type="ECO:0000256" key="1">
    <source>
        <dbReference type="SAM" id="MobiDB-lite"/>
    </source>
</evidence>
<dbReference type="EMBL" id="JAODUP010000444">
    <property type="protein sequence ID" value="KAK2149624.1"/>
    <property type="molecule type" value="Genomic_DNA"/>
</dbReference>
<protein>
    <submittedName>
        <fullName evidence="2">Uncharacterized protein</fullName>
    </submittedName>
</protein>
<evidence type="ECO:0000313" key="2">
    <source>
        <dbReference type="EMBL" id="KAK2149624.1"/>
    </source>
</evidence>
<gene>
    <name evidence="2" type="ORF">LSH36_444g02054</name>
</gene>
<reference evidence="2" key="1">
    <citation type="journal article" date="2023" name="Mol. Biol. Evol.">
        <title>Third-Generation Sequencing Reveals the Adaptive Role of the Epigenome in Three Deep-Sea Polychaetes.</title>
        <authorList>
            <person name="Perez M."/>
            <person name="Aroh O."/>
            <person name="Sun Y."/>
            <person name="Lan Y."/>
            <person name="Juniper S.K."/>
            <person name="Young C.R."/>
            <person name="Angers B."/>
            <person name="Qian P.Y."/>
        </authorList>
    </citation>
    <scope>NUCLEOTIDE SEQUENCE</scope>
    <source>
        <strain evidence="2">P08H-3</strain>
    </source>
</reference>